<dbReference type="EMBL" id="QNRK01000003">
    <property type="protein sequence ID" value="RBP17207.1"/>
    <property type="molecule type" value="Genomic_DNA"/>
</dbReference>
<evidence type="ECO:0000256" key="6">
    <source>
        <dbReference type="RuleBase" id="RU361140"/>
    </source>
</evidence>
<comment type="similarity">
    <text evidence="2 6">Belongs to the class-A beta-lactamase family.</text>
</comment>
<keyword evidence="4 6" id="KW-0378">Hydrolase</keyword>
<reference evidence="9 10" key="1">
    <citation type="submission" date="2018-06" db="EMBL/GenBank/DDBJ databases">
        <title>Genomic Encyclopedia of Type Strains, Phase IV (KMG-IV): sequencing the most valuable type-strain genomes for metagenomic binning, comparative biology and taxonomic classification.</title>
        <authorList>
            <person name="Goeker M."/>
        </authorList>
    </citation>
    <scope>NUCLEOTIDE SEQUENCE [LARGE SCALE GENOMIC DNA]</scope>
    <source>
        <strain evidence="9 10">DSM 24875</strain>
    </source>
</reference>
<dbReference type="SUPFAM" id="SSF56601">
    <property type="entry name" value="beta-lactamase/transpeptidase-like"/>
    <property type="match status" value="1"/>
</dbReference>
<dbReference type="InterPro" id="IPR023650">
    <property type="entry name" value="Beta-lactam_class-A_AS"/>
</dbReference>
<keyword evidence="7" id="KW-0732">Signal</keyword>
<dbReference type="PRINTS" id="PR00118">
    <property type="entry name" value="BLACTAMASEA"/>
</dbReference>
<keyword evidence="5 6" id="KW-0046">Antibiotic resistance</keyword>
<protein>
    <recommendedName>
        <fullName evidence="3 6">Beta-lactamase</fullName>
        <ecNumber evidence="3 6">3.5.2.6</ecNumber>
    </recommendedName>
</protein>
<evidence type="ECO:0000259" key="8">
    <source>
        <dbReference type="Pfam" id="PF13354"/>
    </source>
</evidence>
<name>A0A366FRM0_9HYPH</name>
<evidence type="ECO:0000256" key="5">
    <source>
        <dbReference type="ARBA" id="ARBA00023251"/>
    </source>
</evidence>
<evidence type="ECO:0000256" key="4">
    <source>
        <dbReference type="ARBA" id="ARBA00022801"/>
    </source>
</evidence>
<dbReference type="InterPro" id="IPR000871">
    <property type="entry name" value="Beta-lactam_class-A"/>
</dbReference>
<evidence type="ECO:0000313" key="9">
    <source>
        <dbReference type="EMBL" id="RBP17207.1"/>
    </source>
</evidence>
<dbReference type="AlphaFoldDB" id="A0A366FRM0"/>
<sequence>MTNLLRTFGVAATRRRFCLGLVAAAAAPGPARAAAADRLAALERSAGGRLGVAVLDTSSGETLLRRADERFPMCSTFKLIAAAAVLKRVDAGQETLTRFVPYRQADLLGYAPVTKAQVDAGGMTLADLCAAAIDWSDNTAANLILDAIGGPAGFTAFARLLGDSVTRLDRNEPTLNTAIPGDPRDTTTPLAMARDLQAVLLGDVLSEESRRRLEAWLIADRVGDKRLRAGLPPDWGIGDKTGSGDHGTANTIAILRPPNRAPLLAAVYYTEGPDSMDARNAVNRQVGEIVAATF</sequence>
<dbReference type="EC" id="3.5.2.6" evidence="3 6"/>
<dbReference type="Gene3D" id="3.40.710.10">
    <property type="entry name" value="DD-peptidase/beta-lactamase superfamily"/>
    <property type="match status" value="1"/>
</dbReference>
<dbReference type="PANTHER" id="PTHR35333:SF3">
    <property type="entry name" value="BETA-LACTAMASE-TYPE TRANSPEPTIDASE FOLD CONTAINING PROTEIN"/>
    <property type="match status" value="1"/>
</dbReference>
<accession>A0A366FRM0</accession>
<keyword evidence="10" id="KW-1185">Reference proteome</keyword>
<feature type="chain" id="PRO_5016768056" description="Beta-lactamase" evidence="7">
    <location>
        <begin position="34"/>
        <end position="294"/>
    </location>
</feature>
<comment type="caution">
    <text evidence="9">The sequence shown here is derived from an EMBL/GenBank/DDBJ whole genome shotgun (WGS) entry which is preliminary data.</text>
</comment>
<evidence type="ECO:0000256" key="2">
    <source>
        <dbReference type="ARBA" id="ARBA00009009"/>
    </source>
</evidence>
<dbReference type="Proteomes" id="UP000253529">
    <property type="component" value="Unassembled WGS sequence"/>
</dbReference>
<feature type="domain" description="Beta-lactamase class A catalytic" evidence="8">
    <location>
        <begin position="51"/>
        <end position="268"/>
    </location>
</feature>
<evidence type="ECO:0000256" key="3">
    <source>
        <dbReference type="ARBA" id="ARBA00012865"/>
    </source>
</evidence>
<dbReference type="PROSITE" id="PS00146">
    <property type="entry name" value="BETA_LACTAMASE_A"/>
    <property type="match status" value="1"/>
</dbReference>
<evidence type="ECO:0000256" key="7">
    <source>
        <dbReference type="SAM" id="SignalP"/>
    </source>
</evidence>
<evidence type="ECO:0000313" key="10">
    <source>
        <dbReference type="Proteomes" id="UP000253529"/>
    </source>
</evidence>
<dbReference type="GO" id="GO:0046677">
    <property type="term" value="P:response to antibiotic"/>
    <property type="evidence" value="ECO:0007669"/>
    <property type="project" value="UniProtKB-UniRule"/>
</dbReference>
<comment type="catalytic activity">
    <reaction evidence="1 6">
        <text>a beta-lactam + H2O = a substituted beta-amino acid</text>
        <dbReference type="Rhea" id="RHEA:20401"/>
        <dbReference type="ChEBI" id="CHEBI:15377"/>
        <dbReference type="ChEBI" id="CHEBI:35627"/>
        <dbReference type="ChEBI" id="CHEBI:140347"/>
        <dbReference type="EC" id="3.5.2.6"/>
    </reaction>
</comment>
<evidence type="ECO:0000256" key="1">
    <source>
        <dbReference type="ARBA" id="ARBA00001526"/>
    </source>
</evidence>
<dbReference type="InterPro" id="IPR012338">
    <property type="entry name" value="Beta-lactam/transpept-like"/>
</dbReference>
<dbReference type="RefSeq" id="WP_113887838.1">
    <property type="nucleotide sequence ID" value="NZ_QNRK01000003.1"/>
</dbReference>
<dbReference type="GO" id="GO:0030655">
    <property type="term" value="P:beta-lactam antibiotic catabolic process"/>
    <property type="evidence" value="ECO:0007669"/>
    <property type="project" value="InterPro"/>
</dbReference>
<feature type="signal peptide" evidence="7">
    <location>
        <begin position="1"/>
        <end position="33"/>
    </location>
</feature>
<dbReference type="InterPro" id="IPR045155">
    <property type="entry name" value="Beta-lactam_cat"/>
</dbReference>
<dbReference type="GO" id="GO:0008800">
    <property type="term" value="F:beta-lactamase activity"/>
    <property type="evidence" value="ECO:0007669"/>
    <property type="project" value="UniProtKB-UniRule"/>
</dbReference>
<dbReference type="PANTHER" id="PTHR35333">
    <property type="entry name" value="BETA-LACTAMASE"/>
    <property type="match status" value="1"/>
</dbReference>
<dbReference type="NCBIfam" id="NF033103">
    <property type="entry name" value="bla_class_A"/>
    <property type="match status" value="1"/>
</dbReference>
<proteinExistence type="inferred from homology"/>
<gene>
    <name evidence="9" type="ORF">DFR50_10392</name>
</gene>
<dbReference type="Pfam" id="PF13354">
    <property type="entry name" value="Beta-lactamase2"/>
    <property type="match status" value="1"/>
</dbReference>
<dbReference type="OrthoDB" id="9784149at2"/>
<organism evidence="9 10">
    <name type="scientific">Roseiarcus fermentans</name>
    <dbReference type="NCBI Taxonomy" id="1473586"/>
    <lineage>
        <taxon>Bacteria</taxon>
        <taxon>Pseudomonadati</taxon>
        <taxon>Pseudomonadota</taxon>
        <taxon>Alphaproteobacteria</taxon>
        <taxon>Hyphomicrobiales</taxon>
        <taxon>Roseiarcaceae</taxon>
        <taxon>Roseiarcus</taxon>
    </lineage>
</organism>